<evidence type="ECO:0000313" key="9">
    <source>
        <dbReference type="EMBL" id="EGR33237.1"/>
    </source>
</evidence>
<dbReference type="Gene3D" id="1.10.3380.10">
    <property type="entry name" value="Sec63 N-terminal domain-like domain"/>
    <property type="match status" value="1"/>
</dbReference>
<evidence type="ECO:0000259" key="8">
    <source>
        <dbReference type="PROSITE" id="PS51194"/>
    </source>
</evidence>
<dbReference type="PANTHER" id="PTHR47961">
    <property type="entry name" value="DNA POLYMERASE THETA, PUTATIVE (AFU_ORTHOLOGUE AFUA_1G05260)-RELATED"/>
    <property type="match status" value="1"/>
</dbReference>
<feature type="compositionally biased region" description="Acidic residues" evidence="6">
    <location>
        <begin position="192"/>
        <end position="203"/>
    </location>
</feature>
<feature type="region of interest" description="Disordered" evidence="6">
    <location>
        <begin position="190"/>
        <end position="210"/>
    </location>
</feature>
<dbReference type="InterPro" id="IPR003593">
    <property type="entry name" value="AAA+_ATPase"/>
</dbReference>
<dbReference type="AlphaFoldDB" id="G0QNH5"/>
<keyword evidence="4" id="KW-0347">Helicase</keyword>
<dbReference type="InterPro" id="IPR027417">
    <property type="entry name" value="P-loop_NTPase"/>
</dbReference>
<dbReference type="InParanoid" id="G0QNH5"/>
<dbReference type="SMART" id="SM00973">
    <property type="entry name" value="Sec63"/>
    <property type="match status" value="1"/>
</dbReference>
<dbReference type="PANTHER" id="PTHR47961:SF4">
    <property type="entry name" value="ACTIVATING SIGNAL COINTEGRATOR 1 COMPLEX SUBUNIT 3"/>
    <property type="match status" value="1"/>
</dbReference>
<dbReference type="Pfam" id="PF23445">
    <property type="entry name" value="WHD_SNRNP200"/>
    <property type="match status" value="1"/>
</dbReference>
<dbReference type="Gene3D" id="3.40.50.300">
    <property type="entry name" value="P-loop containing nucleotide triphosphate hydrolases"/>
    <property type="match status" value="2"/>
</dbReference>
<dbReference type="InterPro" id="IPR004179">
    <property type="entry name" value="Sec63-dom"/>
</dbReference>
<dbReference type="FunFam" id="1.10.3380.10:FF:000001">
    <property type="entry name" value="U5 small nuclear ribonucleoprotein helicase"/>
    <property type="match status" value="1"/>
</dbReference>
<dbReference type="Proteomes" id="UP000008983">
    <property type="component" value="Unassembled WGS sequence"/>
</dbReference>
<keyword evidence="2" id="KW-0547">Nucleotide-binding</keyword>
<dbReference type="InterPro" id="IPR001650">
    <property type="entry name" value="Helicase_C-like"/>
</dbReference>
<dbReference type="SMART" id="SM00487">
    <property type="entry name" value="DEXDc"/>
    <property type="match status" value="1"/>
</dbReference>
<dbReference type="Pfam" id="PF18149">
    <property type="entry name" value="Helicase_PWI"/>
    <property type="match status" value="1"/>
</dbReference>
<gene>
    <name evidence="9" type="ORF">IMG5_058570</name>
</gene>
<dbReference type="InterPro" id="IPR036388">
    <property type="entry name" value="WH-like_DNA-bd_sf"/>
</dbReference>
<dbReference type="GO" id="GO:0003676">
    <property type="term" value="F:nucleic acid binding"/>
    <property type="evidence" value="ECO:0007669"/>
    <property type="project" value="InterPro"/>
</dbReference>
<dbReference type="OrthoDB" id="5575at2759"/>
<feature type="domain" description="Helicase ATP-binding" evidence="7">
    <location>
        <begin position="472"/>
        <end position="655"/>
    </location>
</feature>
<proteinExistence type="predicted"/>
<dbReference type="InterPro" id="IPR050474">
    <property type="entry name" value="Hel308_SKI2-like"/>
</dbReference>
<dbReference type="RefSeq" id="XP_004037223.1">
    <property type="nucleotide sequence ID" value="XM_004037175.1"/>
</dbReference>
<dbReference type="GO" id="GO:0006397">
    <property type="term" value="P:mRNA processing"/>
    <property type="evidence" value="ECO:0007669"/>
    <property type="project" value="UniProtKB-ARBA"/>
</dbReference>
<dbReference type="CDD" id="cd18795">
    <property type="entry name" value="SF2_C_Ski2"/>
    <property type="match status" value="1"/>
</dbReference>
<dbReference type="GeneID" id="14909411"/>
<feature type="domain" description="Helicase C-terminal" evidence="8">
    <location>
        <begin position="666"/>
        <end position="919"/>
    </location>
</feature>
<reference evidence="9 10" key="1">
    <citation type="submission" date="2011-07" db="EMBL/GenBank/DDBJ databases">
        <authorList>
            <person name="Coyne R."/>
            <person name="Brami D."/>
            <person name="Johnson J."/>
            <person name="Hostetler J."/>
            <person name="Hannick L."/>
            <person name="Clark T."/>
            <person name="Cassidy-Hanley D."/>
            <person name="Inman J."/>
        </authorList>
    </citation>
    <scope>NUCLEOTIDE SEQUENCE [LARGE SCALE GENOMIC DNA]</scope>
    <source>
        <strain evidence="9 10">G5</strain>
    </source>
</reference>
<dbReference type="CDD" id="cd18019">
    <property type="entry name" value="DEXHc_Brr2_1"/>
    <property type="match status" value="1"/>
</dbReference>
<dbReference type="Pfam" id="PF00270">
    <property type="entry name" value="DEAD"/>
    <property type="match status" value="1"/>
</dbReference>
<dbReference type="InterPro" id="IPR036390">
    <property type="entry name" value="WH_DNA-bd_sf"/>
</dbReference>
<dbReference type="PROSITE" id="PS51194">
    <property type="entry name" value="HELICASE_CTER"/>
    <property type="match status" value="1"/>
</dbReference>
<organism evidence="9 10">
    <name type="scientific">Ichthyophthirius multifiliis</name>
    <name type="common">White spot disease agent</name>
    <name type="synonym">Ich</name>
    <dbReference type="NCBI Taxonomy" id="5932"/>
    <lineage>
        <taxon>Eukaryota</taxon>
        <taxon>Sar</taxon>
        <taxon>Alveolata</taxon>
        <taxon>Ciliophora</taxon>
        <taxon>Intramacronucleata</taxon>
        <taxon>Oligohymenophorea</taxon>
        <taxon>Hymenostomatida</taxon>
        <taxon>Ophryoglenina</taxon>
        <taxon>Ichthyophthirius</taxon>
    </lineage>
</organism>
<name>G0QNH5_ICHMU</name>
<dbReference type="SUPFAM" id="SSF52540">
    <property type="entry name" value="P-loop containing nucleoside triphosphate hydrolases"/>
    <property type="match status" value="2"/>
</dbReference>
<dbReference type="SUPFAM" id="SSF46785">
    <property type="entry name" value="Winged helix' DNA-binding domain"/>
    <property type="match status" value="1"/>
</dbReference>
<protein>
    <submittedName>
        <fullName evidence="9">Uncharacterized protein</fullName>
    </submittedName>
</protein>
<dbReference type="InterPro" id="IPR011545">
    <property type="entry name" value="DEAD/DEAH_box_helicase_dom"/>
</dbReference>
<dbReference type="OMA" id="MANETCV"/>
<dbReference type="FunFam" id="3.40.50.300:FF:000102">
    <property type="entry name" value="RNA helicase, activating signal cointegrator 1"/>
    <property type="match status" value="1"/>
</dbReference>
<evidence type="ECO:0000256" key="6">
    <source>
        <dbReference type="SAM" id="MobiDB-lite"/>
    </source>
</evidence>
<dbReference type="PROSITE" id="PS51192">
    <property type="entry name" value="HELICASE_ATP_BIND_1"/>
    <property type="match status" value="1"/>
</dbReference>
<dbReference type="Pfam" id="PF00271">
    <property type="entry name" value="Helicase_C"/>
    <property type="match status" value="1"/>
</dbReference>
<keyword evidence="3" id="KW-0378">Hydrolase</keyword>
<keyword evidence="10" id="KW-1185">Reference proteome</keyword>
<dbReference type="InterPro" id="IPR048863">
    <property type="entry name" value="BRR2_plug"/>
</dbReference>
<keyword evidence="5" id="KW-0067">ATP-binding</keyword>
<dbReference type="STRING" id="857967.G0QNH5"/>
<sequence>MKEMGIYATRQQPLKIIEEQKKKQEEITKKRQTQANYIAPRQKTRIKLDKSRNVLNTDIDATILYKPKTKENRVQYEFILSTINQILLDSPPDVLRSVTDEVLAVLKSDDQKDKDKKQDLEGMLGPIKQELYDQLLNAAKMINDYHQSMEDNQLDDNDQRADIDQTFGLDEEEDEEDNFANNQDIQLIEQDKQDDDESEEEDQNGSQNNLEIKAKANMEMDAEDLNENNDLFYVDIRTIDPYWLQTKLNEAFKDPVQAQKLDKQVLQILHSENDINCENQLVMLLDYENFDLIKLLLKNRHKIYYCTLLGRAEDEQERQQVLDQMSKTEAGEKVLEQLRNIDKKVKQESNLRSKNNKANDIKQGKDIEQEDMQDYLTASKITDEEFNKLSKKILDLENLVFQQGSHFMSNEKCKPPDNTKKFSFKGYDEIYVPATKHTDIAEKKKISSLPKWAQLAFKDFEELNPIQTKVCDTALNSPENMLICAPTGAGKTNVALLTMLQVIGRYIKRDGTIDTSKFKIVYIAPMKALVSEMVLSFHKRLEKYGIVVKELTGDSQLSKEQIEETQLIIATPEKWDIVTRKSGDRTYTELVKLLIIDEIHLLHDSRGPVLESIVARTIRMIEQTQEMVRIVGLSATLPNYNDVATFIRVNVRSGLFYFDHTYRPIPLEQVYVGITEKKAVKRMMLMNEILYEKVVQRASSDKPMIIFVHSRRETVKTANYLREIAYSKDDLGKFLTQYFFYLFKKKKFKKSEGSDSQTVLQSVAEKAQNKQLKEMLPFGFGIHHAGLNRADRNLVESLFFQRHLRVLVSTATLAWGVNLPAHTVIIKGTQIYSPEQGKWTELSPQDILQMIGRAGRPSFDRKGEGIILTTYTELKYYLSLLNQQLPIESQFLCQLPDQLNAEVVLGTISNVKDAVDWLGYTYLYIRMLRRPDLYSIPFEEFEEDRLLVRHRANLVHSAATLLDKYGLVKYDRKTGILQATSLGKIASHYYIKYPSMEIYNKHLKLNMGVVEIFKVFSLSNEFKFIPIREEEKGELQKLMDTVPIPIKGSPEDPAIKINILLQAYIGRLKLDGFALNSDMIYITQSAGRIVRAMFEICLKKDGLTQPKQLLQCVKWQTKECGVV</sequence>
<dbReference type="GO" id="GO:0005524">
    <property type="term" value="F:ATP binding"/>
    <property type="evidence" value="ECO:0007669"/>
    <property type="project" value="UniProtKB-KW"/>
</dbReference>
<evidence type="ECO:0000256" key="3">
    <source>
        <dbReference type="ARBA" id="ARBA00022801"/>
    </source>
</evidence>
<dbReference type="EMBL" id="GL983488">
    <property type="protein sequence ID" value="EGR33237.1"/>
    <property type="molecule type" value="Genomic_DNA"/>
</dbReference>
<evidence type="ECO:0000256" key="5">
    <source>
        <dbReference type="ARBA" id="ARBA00022840"/>
    </source>
</evidence>
<evidence type="ECO:0000259" key="7">
    <source>
        <dbReference type="PROSITE" id="PS51192"/>
    </source>
</evidence>
<dbReference type="SUPFAM" id="SSF158702">
    <property type="entry name" value="Sec63 N-terminal domain-like"/>
    <property type="match status" value="1"/>
</dbReference>
<evidence type="ECO:0000256" key="1">
    <source>
        <dbReference type="ARBA" id="ARBA00022737"/>
    </source>
</evidence>
<accession>G0QNH5</accession>
<dbReference type="InterPro" id="IPR041094">
    <property type="entry name" value="Brr2_helicase_PWI"/>
</dbReference>
<dbReference type="Gene3D" id="1.10.10.10">
    <property type="entry name" value="Winged helix-like DNA-binding domain superfamily/Winged helix DNA-binding domain"/>
    <property type="match status" value="1"/>
</dbReference>
<evidence type="ECO:0000313" key="10">
    <source>
        <dbReference type="Proteomes" id="UP000008983"/>
    </source>
</evidence>
<dbReference type="GO" id="GO:0004386">
    <property type="term" value="F:helicase activity"/>
    <property type="evidence" value="ECO:0007669"/>
    <property type="project" value="UniProtKB-KW"/>
</dbReference>
<dbReference type="Pfam" id="PF21188">
    <property type="entry name" value="BRR2_plug"/>
    <property type="match status" value="1"/>
</dbReference>
<evidence type="ECO:0000256" key="4">
    <source>
        <dbReference type="ARBA" id="ARBA00022806"/>
    </source>
</evidence>
<dbReference type="SMART" id="SM00490">
    <property type="entry name" value="HELICc"/>
    <property type="match status" value="1"/>
</dbReference>
<dbReference type="InterPro" id="IPR014001">
    <property type="entry name" value="Helicase_ATP-bd"/>
</dbReference>
<evidence type="ECO:0000256" key="2">
    <source>
        <dbReference type="ARBA" id="ARBA00022741"/>
    </source>
</evidence>
<dbReference type="Pfam" id="PF02889">
    <property type="entry name" value="Sec63"/>
    <property type="match status" value="1"/>
</dbReference>
<dbReference type="SMART" id="SM00382">
    <property type="entry name" value="AAA"/>
    <property type="match status" value="1"/>
</dbReference>
<dbReference type="FunFam" id="1.10.10.10:FF:000024">
    <property type="entry name" value="U5 small nuclear ribonucleoprotein helicase"/>
    <property type="match status" value="1"/>
</dbReference>
<dbReference type="eggNOG" id="KOG0951">
    <property type="taxonomic scope" value="Eukaryota"/>
</dbReference>
<dbReference type="GO" id="GO:0005634">
    <property type="term" value="C:nucleus"/>
    <property type="evidence" value="ECO:0007669"/>
    <property type="project" value="TreeGrafter"/>
</dbReference>
<dbReference type="GO" id="GO:0016787">
    <property type="term" value="F:hydrolase activity"/>
    <property type="evidence" value="ECO:0007669"/>
    <property type="project" value="UniProtKB-KW"/>
</dbReference>
<dbReference type="InterPro" id="IPR057842">
    <property type="entry name" value="WH_MER3"/>
</dbReference>
<keyword evidence="1" id="KW-0677">Repeat</keyword>